<evidence type="ECO:0000256" key="7">
    <source>
        <dbReference type="ARBA" id="ARBA00022741"/>
    </source>
</evidence>
<dbReference type="InterPro" id="IPR027417">
    <property type="entry name" value="P-loop_NTPase"/>
</dbReference>
<evidence type="ECO:0000256" key="11">
    <source>
        <dbReference type="ARBA" id="ARBA00023055"/>
    </source>
</evidence>
<feature type="transmembrane region" description="Helical" evidence="16">
    <location>
        <begin position="121"/>
        <end position="138"/>
    </location>
</feature>
<feature type="transmembrane region" description="Helical" evidence="16">
    <location>
        <begin position="917"/>
        <end position="938"/>
    </location>
</feature>
<dbReference type="CDD" id="cd18595">
    <property type="entry name" value="ABC_6TM_MRP1_2_3_6_D1_like"/>
    <property type="match status" value="1"/>
</dbReference>
<feature type="transmembrane region" description="Helical" evidence="16">
    <location>
        <begin position="342"/>
        <end position="362"/>
    </location>
</feature>
<evidence type="ECO:0000259" key="17">
    <source>
        <dbReference type="PROSITE" id="PS50893"/>
    </source>
</evidence>
<protein>
    <submittedName>
        <fullName evidence="19">MRP3 protein</fullName>
    </submittedName>
</protein>
<dbReference type="FunFam" id="3.40.50.300:FF:000293">
    <property type="entry name" value="ATP binding cassette subfamily C member 1"/>
    <property type="match status" value="1"/>
</dbReference>
<feature type="transmembrane region" description="Helical" evidence="16">
    <location>
        <begin position="959"/>
        <end position="982"/>
    </location>
</feature>
<dbReference type="InterPro" id="IPR036640">
    <property type="entry name" value="ABC1_TM_sf"/>
</dbReference>
<dbReference type="PANTHER" id="PTHR24223:SF405">
    <property type="entry name" value="ATP-BINDING CASSETTE SUB-FAMILY C MEMBER 3"/>
    <property type="match status" value="1"/>
</dbReference>
<dbReference type="GO" id="GO:0008559">
    <property type="term" value="F:ABC-type xenobiotic transporter activity"/>
    <property type="evidence" value="ECO:0007669"/>
    <property type="project" value="UniProtKB-EC"/>
</dbReference>
<feature type="transmembrane region" description="Helical" evidence="16">
    <location>
        <begin position="49"/>
        <end position="70"/>
    </location>
</feature>
<dbReference type="SUPFAM" id="SSF52540">
    <property type="entry name" value="P-loop containing nucleoside triphosphate hydrolases"/>
    <property type="match status" value="2"/>
</dbReference>
<dbReference type="Pfam" id="PF00005">
    <property type="entry name" value="ABC_tran"/>
    <property type="match status" value="2"/>
</dbReference>
<dbReference type="NCBIfam" id="TIGR00957">
    <property type="entry name" value="MRP_assoc_pro"/>
    <property type="match status" value="1"/>
</dbReference>
<proteinExistence type="inferred from homology"/>
<gene>
    <name evidence="19" type="primary">Abcc3</name>
    <name evidence="19" type="ORF">SERLUN_R04515</name>
</gene>
<comment type="similarity">
    <text evidence="2">Belongs to the ABC transporter superfamily. ABCC family. Conjugate transporter (TC 3.A.1.208) subfamily.</text>
</comment>
<keyword evidence="8" id="KW-0067">ATP-binding</keyword>
<dbReference type="InterPro" id="IPR003439">
    <property type="entry name" value="ABC_transporter-like_ATP-bd"/>
</dbReference>
<keyword evidence="11" id="KW-0445">Lipid transport</keyword>
<organism evidence="19 20">
    <name type="scientific">Serilophus lunatus</name>
    <name type="common">silver-breasted broadbill</name>
    <dbReference type="NCBI Taxonomy" id="239386"/>
    <lineage>
        <taxon>Eukaryota</taxon>
        <taxon>Metazoa</taxon>
        <taxon>Chordata</taxon>
        <taxon>Craniata</taxon>
        <taxon>Vertebrata</taxon>
        <taxon>Euteleostomi</taxon>
        <taxon>Archelosauria</taxon>
        <taxon>Archosauria</taxon>
        <taxon>Dinosauria</taxon>
        <taxon>Saurischia</taxon>
        <taxon>Theropoda</taxon>
        <taxon>Coelurosauria</taxon>
        <taxon>Aves</taxon>
        <taxon>Neognathae</taxon>
        <taxon>Neoaves</taxon>
        <taxon>Telluraves</taxon>
        <taxon>Australaves</taxon>
        <taxon>Passeriformes</taxon>
        <taxon>Eurylaimidae</taxon>
        <taxon>Serilophus</taxon>
    </lineage>
</organism>
<evidence type="ECO:0000256" key="6">
    <source>
        <dbReference type="ARBA" id="ARBA00022737"/>
    </source>
</evidence>
<dbReference type="InterPro" id="IPR005292">
    <property type="entry name" value="MRP"/>
</dbReference>
<dbReference type="CDD" id="cd03244">
    <property type="entry name" value="ABCC_MRP_domain2"/>
    <property type="match status" value="1"/>
</dbReference>
<comment type="caution">
    <text evidence="19">The sequence shown here is derived from an EMBL/GenBank/DDBJ whole genome shotgun (WGS) entry which is preliminary data.</text>
</comment>
<evidence type="ECO:0000256" key="16">
    <source>
        <dbReference type="SAM" id="Phobius"/>
    </source>
</evidence>
<dbReference type="GO" id="GO:0016887">
    <property type="term" value="F:ATP hydrolysis activity"/>
    <property type="evidence" value="ECO:0007669"/>
    <property type="project" value="InterPro"/>
</dbReference>
<dbReference type="Gene3D" id="1.20.1560.10">
    <property type="entry name" value="ABC transporter type 1, transmembrane domain"/>
    <property type="match status" value="2"/>
</dbReference>
<dbReference type="FunFam" id="3.40.50.300:FF:000074">
    <property type="entry name" value="Multidrug resistance-associated protein 5 isoform 1"/>
    <property type="match status" value="1"/>
</dbReference>
<dbReference type="SMART" id="SM00382">
    <property type="entry name" value="AAA"/>
    <property type="match status" value="2"/>
</dbReference>
<dbReference type="EMBL" id="VXBA01003202">
    <property type="protein sequence ID" value="NXM72333.1"/>
    <property type="molecule type" value="Genomic_DNA"/>
</dbReference>
<feature type="transmembrane region" description="Helical" evidence="16">
    <location>
        <begin position="158"/>
        <end position="176"/>
    </location>
</feature>
<feature type="non-terminal residue" evidence="19">
    <location>
        <position position="1"/>
    </location>
</feature>
<name>A0A7L1D5X4_9PASS</name>
<feature type="transmembrane region" description="Helical" evidence="16">
    <location>
        <begin position="90"/>
        <end position="109"/>
    </location>
</feature>
<dbReference type="InterPro" id="IPR017871">
    <property type="entry name" value="ABC_transporter-like_CS"/>
</dbReference>
<sequence>QDANLTIHTDNPDLTPCFQNTILAWIPSIYLWSALPFYLLYLKHNKRGYIVLSVLSRFKTLFGVLLWSVSWADLFYSFHELLQNRTPPPVYFVTPLVVGITVLLATLLIQYERLRGVQSSGVLIIFWFLSVLCAVGPFRSKIMATAAQGHVNERFRFTTFYIYFALVIIELILSCFKEKPPFFSPVNTATNPCPELNSGFLSRLTFWWFTSMAIQGYKRPLEEKDLWSLNEDDTSKTIVEKLSKEWEREKAECKQKEDVTYMKKSNHVLNHAGDGPEEAEVLIRDKKHERKPSFLKALLRTLGPYFLIGSFFKLIQDLLSFVNPQLLSALIGFIKNKDAPAWWGFLIAALMFICAVLQTLMLQQHFQYSIVTGMRLRTGIIGVIYRKSLAITNSAKRSSTVGEIVNLMSVDAQRFMDLMTFLNMLWSAPLQIFLALYYLWEALGPSVLAGVAVMVLLIPFNSAIAIKTRAFQVEQMRYKDSRIKLMNEILSGIKVLKLYAWEPSFSEKVLEIRKNELRILKKSAYLNSLSTFAWISAPFLVALTTFAVFVSVNEKNILDAEKAFVSLSLFNILKFPLSMLPQVISNIAQTSVSLKRIQQFLNHDELDPNCVETKMIAPGNAISVANATFSWGKELKPTLKDINMLVPSGALVAIVGHVGCGKSSLVSALLGEMEKLEGEVAMKGSVAYVPQQAWIQNATLKDNILFGQASNEEKYQNTLEACALKTDLEVLPGGDQTEIGEKGINLSGGQRQRVSLARAVYSSSDIYLLDDPLSAVDSHVAKHIFDKVIGPDGLLKGKTRILVTHGISFLPQVDHIVVLVDGKISEMGSYQDLLKQNKAFAEFLRNYALDEDIEEDEPTMLEEEEVLLAEDTLSIHTDLADNEPVTNEVRKQFLRIIFVLTFDPVCCINHDCRLQALIWWLLIIGIWVFGRGCTNQLWCVILQVKLTVFWEYMKAVNPVLSLLICFLYCCQNAAAIGANVWLSDWTNEPVINGTQQNTAMRIGVYAALGLLQGLIVLICSFTLAMGGINAARTLHAALLENKFHTPQSFYDTTPTGRIINRFSKDIYVIDEVIPPTILMFLGTFFTSLSTMIVIIASTPLFAVVIVPLAILYYFAQRFYVATSRQLKRLESVSRSPIYSHFSETVSGASVIRAYGREKAFIDISDMKVDENQKSYYPGIVSNRWLGIRVEFVGNCIVLFAALFAVIGRNSLNAGLVGLSVSYALQVTLSLNWMVRMTSELETNIVAVERIKEYSESETEAPWIIEGKSPPEDWPSKGELEFVNYSVRYRKGLDLVLKGLNLHVHGGEKIGIVGRTGAGKSSMTLCLFRILEAVKGEIKIDGVKISEIGLHDLRSRLTIIPQDPVLFSGTLRMNLDPFNKYSDEEIWKALELSHLKRFVSSQPSMLDYECSEGGENLSVGQRQLVCLARALLRKTRILILDEATAAIDLETDDLIQMTIRTQFEDCTVLTIAHRLNTIMDYTRVLVLDNGTIAEFDTPANLIAKKGIFYSMAKDAGLA</sequence>
<dbReference type="FunFam" id="1.20.1560.10:FF:000001">
    <property type="entry name" value="ATP-binding cassette subfamily C member 1"/>
    <property type="match status" value="1"/>
</dbReference>
<dbReference type="InterPro" id="IPR011527">
    <property type="entry name" value="ABC1_TM_dom"/>
</dbReference>
<dbReference type="Proteomes" id="UP000553648">
    <property type="component" value="Unassembled WGS sequence"/>
</dbReference>
<evidence type="ECO:0000256" key="15">
    <source>
        <dbReference type="ARBA" id="ARBA00047576"/>
    </source>
</evidence>
<feature type="transmembrane region" description="Helical" evidence="16">
    <location>
        <begin position="297"/>
        <end position="322"/>
    </location>
</feature>
<feature type="transmembrane region" description="Helical" evidence="16">
    <location>
        <begin position="446"/>
        <end position="464"/>
    </location>
</feature>
<comment type="catalytic activity">
    <reaction evidence="13">
        <text>ATP + H2O + xenobioticSide 1 = ADP + phosphate + xenobioticSide 2.</text>
        <dbReference type="EC" id="7.6.2.2"/>
    </reaction>
</comment>
<dbReference type="CDD" id="cd18603">
    <property type="entry name" value="ABC_6TM_MRP1_2_3_6_D2_like"/>
    <property type="match status" value="1"/>
</dbReference>
<dbReference type="GO" id="GO:0005524">
    <property type="term" value="F:ATP binding"/>
    <property type="evidence" value="ECO:0007669"/>
    <property type="project" value="UniProtKB-KW"/>
</dbReference>
<dbReference type="Pfam" id="PF00664">
    <property type="entry name" value="ABC_membrane"/>
    <property type="match status" value="2"/>
</dbReference>
<dbReference type="InterPro" id="IPR003593">
    <property type="entry name" value="AAA+_ATPase"/>
</dbReference>
<dbReference type="CDD" id="cd03250">
    <property type="entry name" value="ABCC_MRP_domain1"/>
    <property type="match status" value="1"/>
</dbReference>
<feature type="transmembrane region" description="Helical" evidence="16">
    <location>
        <begin position="22"/>
        <end position="42"/>
    </location>
</feature>
<dbReference type="Pfam" id="PF24357">
    <property type="entry name" value="TMD0_ABC"/>
    <property type="match status" value="1"/>
</dbReference>
<dbReference type="InterPro" id="IPR056227">
    <property type="entry name" value="TMD0_ABC"/>
</dbReference>
<dbReference type="SUPFAM" id="SSF90123">
    <property type="entry name" value="ABC transporter transmembrane region"/>
    <property type="match status" value="2"/>
</dbReference>
<evidence type="ECO:0000256" key="10">
    <source>
        <dbReference type="ARBA" id="ARBA00022989"/>
    </source>
</evidence>
<evidence type="ECO:0000256" key="9">
    <source>
        <dbReference type="ARBA" id="ARBA00022967"/>
    </source>
</evidence>
<evidence type="ECO:0000256" key="3">
    <source>
        <dbReference type="ARBA" id="ARBA00022448"/>
    </source>
</evidence>
<keyword evidence="6" id="KW-0677">Repeat</keyword>
<keyword evidence="5 16" id="KW-0812">Transmembrane</keyword>
<evidence type="ECO:0000256" key="2">
    <source>
        <dbReference type="ARBA" id="ARBA00009726"/>
    </source>
</evidence>
<evidence type="ECO:0000256" key="12">
    <source>
        <dbReference type="ARBA" id="ARBA00023136"/>
    </source>
</evidence>
<dbReference type="FunFam" id="1.20.1560.10:FF:000007">
    <property type="entry name" value="ATP-binding cassette subfamily C member 1"/>
    <property type="match status" value="1"/>
</dbReference>
<keyword evidence="20" id="KW-1185">Reference proteome</keyword>
<keyword evidence="4" id="KW-1003">Cell membrane</keyword>
<reference evidence="19 20" key="1">
    <citation type="submission" date="2019-09" db="EMBL/GenBank/DDBJ databases">
        <title>Bird 10,000 Genomes (B10K) Project - Family phase.</title>
        <authorList>
            <person name="Zhang G."/>
        </authorList>
    </citation>
    <scope>NUCLEOTIDE SEQUENCE [LARGE SCALE GENOMIC DNA]</scope>
    <source>
        <strain evidence="19">B10K-DU-002-03</strain>
        <tissue evidence="19">Muscle</tissue>
    </source>
</reference>
<keyword evidence="12 16" id="KW-0472">Membrane</keyword>
<comment type="subcellular location">
    <subcellularLocation>
        <location evidence="1">Cell membrane</location>
        <topology evidence="1">Multi-pass membrane protein</topology>
    </subcellularLocation>
</comment>
<feature type="transmembrane region" description="Helical" evidence="16">
    <location>
        <begin position="1002"/>
        <end position="1024"/>
    </location>
</feature>
<feature type="non-terminal residue" evidence="19">
    <location>
        <position position="1517"/>
    </location>
</feature>
<dbReference type="GO" id="GO:0006869">
    <property type="term" value="P:lipid transport"/>
    <property type="evidence" value="ECO:0007669"/>
    <property type="project" value="UniProtKB-KW"/>
</dbReference>
<feature type="transmembrane region" description="Helical" evidence="16">
    <location>
        <begin position="1066"/>
        <end position="1085"/>
    </location>
</feature>
<comment type="catalytic activity">
    <reaction evidence="15">
        <text>17beta-estradiol 17-O-(beta-D-glucuronate)(in) + ATP + H2O = 17beta-estradiol 17-O-(beta-D-glucuronate)(out) + ADP + phosphate + H(+)</text>
        <dbReference type="Rhea" id="RHEA:60128"/>
        <dbReference type="ChEBI" id="CHEBI:15377"/>
        <dbReference type="ChEBI" id="CHEBI:15378"/>
        <dbReference type="ChEBI" id="CHEBI:30616"/>
        <dbReference type="ChEBI" id="CHEBI:43474"/>
        <dbReference type="ChEBI" id="CHEBI:82961"/>
        <dbReference type="ChEBI" id="CHEBI:456216"/>
    </reaction>
    <physiologicalReaction direction="left-to-right" evidence="15">
        <dbReference type="Rhea" id="RHEA:60129"/>
    </physiologicalReaction>
</comment>
<feature type="transmembrane region" description="Helical" evidence="16">
    <location>
        <begin position="1191"/>
        <end position="1207"/>
    </location>
</feature>
<dbReference type="Gene3D" id="3.40.50.300">
    <property type="entry name" value="P-loop containing nucleotide triphosphate hydrolases"/>
    <property type="match status" value="2"/>
</dbReference>
<evidence type="ECO:0000256" key="4">
    <source>
        <dbReference type="ARBA" id="ARBA00022475"/>
    </source>
</evidence>
<dbReference type="InterPro" id="IPR050173">
    <property type="entry name" value="ABC_transporter_C-like"/>
</dbReference>
<dbReference type="PROSITE" id="PS50893">
    <property type="entry name" value="ABC_TRANSPORTER_2"/>
    <property type="match status" value="2"/>
</dbReference>
<feature type="domain" description="ABC transporter" evidence="17">
    <location>
        <begin position="622"/>
        <end position="846"/>
    </location>
</feature>
<evidence type="ECO:0000256" key="14">
    <source>
        <dbReference type="ARBA" id="ARBA00047523"/>
    </source>
</evidence>
<evidence type="ECO:0000313" key="20">
    <source>
        <dbReference type="Proteomes" id="UP000553648"/>
    </source>
</evidence>
<evidence type="ECO:0000259" key="18">
    <source>
        <dbReference type="PROSITE" id="PS50929"/>
    </source>
</evidence>
<dbReference type="PROSITE" id="PS50929">
    <property type="entry name" value="ABC_TM1F"/>
    <property type="match status" value="2"/>
</dbReference>
<dbReference type="PANTHER" id="PTHR24223">
    <property type="entry name" value="ATP-BINDING CASSETTE SUB-FAMILY C"/>
    <property type="match status" value="1"/>
</dbReference>
<dbReference type="GO" id="GO:0005886">
    <property type="term" value="C:plasma membrane"/>
    <property type="evidence" value="ECO:0007669"/>
    <property type="project" value="UniProtKB-SubCell"/>
</dbReference>
<feature type="transmembrane region" description="Helical" evidence="16">
    <location>
        <begin position="532"/>
        <end position="552"/>
    </location>
</feature>
<keyword evidence="7" id="KW-0547">Nucleotide-binding</keyword>
<dbReference type="OrthoDB" id="6500128at2759"/>
<feature type="domain" description="ABC transporter" evidence="17">
    <location>
        <begin position="1279"/>
        <end position="1513"/>
    </location>
</feature>
<keyword evidence="10 16" id="KW-1133">Transmembrane helix</keyword>
<feature type="transmembrane region" description="Helical" evidence="16">
    <location>
        <begin position="418"/>
        <end position="440"/>
    </location>
</feature>
<evidence type="ECO:0000256" key="13">
    <source>
        <dbReference type="ARBA" id="ARBA00034018"/>
    </source>
</evidence>
<evidence type="ECO:0000256" key="1">
    <source>
        <dbReference type="ARBA" id="ARBA00004651"/>
    </source>
</evidence>
<evidence type="ECO:0000256" key="8">
    <source>
        <dbReference type="ARBA" id="ARBA00022840"/>
    </source>
</evidence>
<accession>A0A7L1D5X4</accession>
<dbReference type="PROSITE" id="PS00211">
    <property type="entry name" value="ABC_TRANSPORTER_1"/>
    <property type="match status" value="2"/>
</dbReference>
<evidence type="ECO:0000256" key="5">
    <source>
        <dbReference type="ARBA" id="ARBA00022692"/>
    </source>
</evidence>
<evidence type="ECO:0000313" key="19">
    <source>
        <dbReference type="EMBL" id="NXM72333.1"/>
    </source>
</evidence>
<keyword evidence="3" id="KW-0813">Transport</keyword>
<feature type="transmembrane region" description="Helical" evidence="16">
    <location>
        <begin position="1091"/>
        <end position="1115"/>
    </location>
</feature>
<feature type="domain" description="ABC transmembrane type-1" evidence="18">
    <location>
        <begin position="962"/>
        <end position="1242"/>
    </location>
</feature>
<feature type="domain" description="ABC transmembrane type-1" evidence="18">
    <location>
        <begin position="307"/>
        <end position="589"/>
    </location>
</feature>
<comment type="catalytic activity">
    <reaction evidence="14">
        <text>leukotriene C4(in) + ATP + H2O = leukotriene C4(out) + ADP + phosphate + H(+)</text>
        <dbReference type="Rhea" id="RHEA:38963"/>
        <dbReference type="ChEBI" id="CHEBI:15377"/>
        <dbReference type="ChEBI" id="CHEBI:15378"/>
        <dbReference type="ChEBI" id="CHEBI:30616"/>
        <dbReference type="ChEBI" id="CHEBI:43474"/>
        <dbReference type="ChEBI" id="CHEBI:57973"/>
        <dbReference type="ChEBI" id="CHEBI:456216"/>
    </reaction>
    <physiologicalReaction direction="left-to-right" evidence="14">
        <dbReference type="Rhea" id="RHEA:38964"/>
    </physiologicalReaction>
</comment>
<keyword evidence="9" id="KW-1278">Translocase</keyword>